<dbReference type="InterPro" id="IPR002711">
    <property type="entry name" value="HNH"/>
</dbReference>
<dbReference type="Proteomes" id="UP000325003">
    <property type="component" value="Unassembled WGS sequence"/>
</dbReference>
<feature type="domain" description="HNH nuclease" evidence="2">
    <location>
        <begin position="348"/>
        <end position="400"/>
    </location>
</feature>
<dbReference type="Pfam" id="PF01844">
    <property type="entry name" value="HNH"/>
    <property type="match status" value="1"/>
</dbReference>
<dbReference type="InterPro" id="IPR003615">
    <property type="entry name" value="HNH_nuc"/>
</dbReference>
<gene>
    <name evidence="3" type="ORF">F0U44_00690</name>
</gene>
<evidence type="ECO:0000256" key="1">
    <source>
        <dbReference type="ARBA" id="ARBA00023450"/>
    </source>
</evidence>
<sequence>MEASRKGVLMVAQLLEPPHQLVACIEAATAQISDALTYEPVFLSPDDKRAGLLALNELKRRAAALEGRLMNAAGDVADQDGARDVATWVAQRTQADVGPLRAQQKLAKALDERWQQVAAGMAAGGVSFEQAQVIVRGLGDLPDYLDPAIIARAETHAVELAQDHSPKELRLLLRRILDVAAPEIAEAEDAKRLEREEQQAREDMRLTVKDKGTGSMRIIIDVPGAIGQRLLTNLHAYTNPRKADGTLDSDADRIPYPKKLAQAFCALLEHLDPTTLPQHGGMATTLVVTMTKESLEKDLAMGSILGGDALSAAELRRMACTAKIIPAVLGGKGEILDLGRGRRLFSAAQRLALALRAGGCQAEGCGVPAAWTEAHHLKPWSQGGKTDIKDAVAVCNHDHQRLHDGRWAHEFLPNGKIRFSRRR</sequence>
<dbReference type="GO" id="GO:0004519">
    <property type="term" value="F:endonuclease activity"/>
    <property type="evidence" value="ECO:0007669"/>
    <property type="project" value="InterPro"/>
</dbReference>
<name>A0A5B1LJL1_9ACTN</name>
<dbReference type="InterPro" id="IPR003870">
    <property type="entry name" value="DUF222"/>
</dbReference>
<evidence type="ECO:0000313" key="3">
    <source>
        <dbReference type="EMBL" id="KAA1420901.1"/>
    </source>
</evidence>
<dbReference type="CDD" id="cd00085">
    <property type="entry name" value="HNHc"/>
    <property type="match status" value="1"/>
</dbReference>
<comment type="caution">
    <text evidence="3">The sequence shown here is derived from an EMBL/GenBank/DDBJ whole genome shotgun (WGS) entry which is preliminary data.</text>
</comment>
<dbReference type="EMBL" id="VUJV01000001">
    <property type="protein sequence ID" value="KAA1420901.1"/>
    <property type="molecule type" value="Genomic_DNA"/>
</dbReference>
<dbReference type="GO" id="GO:0003676">
    <property type="term" value="F:nucleic acid binding"/>
    <property type="evidence" value="ECO:0007669"/>
    <property type="project" value="InterPro"/>
</dbReference>
<dbReference type="SMART" id="SM00507">
    <property type="entry name" value="HNHc"/>
    <property type="match status" value="1"/>
</dbReference>
<dbReference type="Pfam" id="PF02720">
    <property type="entry name" value="DUF222"/>
    <property type="match status" value="1"/>
</dbReference>
<accession>A0A5B1LJL1</accession>
<evidence type="ECO:0000259" key="2">
    <source>
        <dbReference type="SMART" id="SM00507"/>
    </source>
</evidence>
<keyword evidence="4" id="KW-1185">Reference proteome</keyword>
<dbReference type="GO" id="GO:0008270">
    <property type="term" value="F:zinc ion binding"/>
    <property type="evidence" value="ECO:0007669"/>
    <property type="project" value="InterPro"/>
</dbReference>
<dbReference type="Gene3D" id="1.10.30.50">
    <property type="match status" value="1"/>
</dbReference>
<reference evidence="3 4" key="1">
    <citation type="submission" date="2019-09" db="EMBL/GenBank/DDBJ databases">
        <title>Nocardioides panacisoli sp. nov., isolated from the soil of a ginseng field.</title>
        <authorList>
            <person name="Cho C."/>
        </authorList>
    </citation>
    <scope>NUCLEOTIDE SEQUENCE [LARGE SCALE GENOMIC DNA]</scope>
    <source>
        <strain evidence="3 4">BN130099</strain>
    </source>
</reference>
<comment type="similarity">
    <text evidence="1">Belongs to the Rv1128c/1148c/1588c/1702c/1945/3466 family.</text>
</comment>
<protein>
    <submittedName>
        <fullName evidence="3">DUF222 domain-containing protein</fullName>
    </submittedName>
</protein>
<dbReference type="AlphaFoldDB" id="A0A5B1LJL1"/>
<organism evidence="3 4">
    <name type="scientific">Nocardioides humilatus</name>
    <dbReference type="NCBI Taxonomy" id="2607660"/>
    <lineage>
        <taxon>Bacteria</taxon>
        <taxon>Bacillati</taxon>
        <taxon>Actinomycetota</taxon>
        <taxon>Actinomycetes</taxon>
        <taxon>Propionibacteriales</taxon>
        <taxon>Nocardioidaceae</taxon>
        <taxon>Nocardioides</taxon>
    </lineage>
</organism>
<reference evidence="3 4" key="2">
    <citation type="submission" date="2019-09" db="EMBL/GenBank/DDBJ databases">
        <authorList>
            <person name="Jin C."/>
        </authorList>
    </citation>
    <scope>NUCLEOTIDE SEQUENCE [LARGE SCALE GENOMIC DNA]</scope>
    <source>
        <strain evidence="3 4">BN130099</strain>
    </source>
</reference>
<proteinExistence type="inferred from homology"/>
<evidence type="ECO:0000313" key="4">
    <source>
        <dbReference type="Proteomes" id="UP000325003"/>
    </source>
</evidence>